<proteinExistence type="inferred from homology"/>
<dbReference type="GO" id="GO:0046872">
    <property type="term" value="F:metal ion binding"/>
    <property type="evidence" value="ECO:0007669"/>
    <property type="project" value="UniProtKB-KW"/>
</dbReference>
<dbReference type="InterPro" id="IPR050155">
    <property type="entry name" value="HAD-like_hydrolase_sf"/>
</dbReference>
<dbReference type="SFLD" id="SFLDG01129">
    <property type="entry name" value="C1.5:_HAD__Beta-PGM__Phosphata"/>
    <property type="match status" value="1"/>
</dbReference>
<dbReference type="EMBL" id="JAPKIY010000020">
    <property type="protein sequence ID" value="MDS0898987.1"/>
    <property type="molecule type" value="Genomic_DNA"/>
</dbReference>
<dbReference type="SUPFAM" id="SSF56784">
    <property type="entry name" value="HAD-like"/>
    <property type="match status" value="1"/>
</dbReference>
<dbReference type="Gene3D" id="3.40.50.1000">
    <property type="entry name" value="HAD superfamily/HAD-like"/>
    <property type="match status" value="2"/>
</dbReference>
<sequence>MMKKKSVLITDLDNTLFDWFSVWYHSFSAMLDEVVNITQIPKSVLISQIKPIHQKYGTAEYAFVLEKIPVLKDIYGDRTKIRAALDSAIQAYRAERKKYLQLYPTVMDTLLFLKNKKVKVVGYTESKEFYSNYRVFKLELDGMIDILFSPEDHEIPEGVIKSNNYNLKRTINRHTPYGEIKPNPNILKDIVNQLGVCIDDCIYIGDSEMKDIYMAQSVGMDCVFAKYGTSHFENNKVGYELLRAVTHWTDEDVLREKEITENNSSLNIMPTFVADKFSDILSFFDFVECKGN</sequence>
<dbReference type="InterPro" id="IPR023214">
    <property type="entry name" value="HAD_sf"/>
</dbReference>
<dbReference type="GO" id="GO:0008967">
    <property type="term" value="F:phosphoglycolate phosphatase activity"/>
    <property type="evidence" value="ECO:0007669"/>
    <property type="project" value="UniProtKB-EC"/>
</dbReference>
<evidence type="ECO:0000256" key="5">
    <source>
        <dbReference type="ARBA" id="ARBA00022723"/>
    </source>
</evidence>
<evidence type="ECO:0000313" key="6">
    <source>
        <dbReference type="EMBL" id="MDS0898987.1"/>
    </source>
</evidence>
<organism evidence="6 7">
    <name type="scientific">Morganella morganii</name>
    <name type="common">Proteus morganii</name>
    <dbReference type="NCBI Taxonomy" id="582"/>
    <lineage>
        <taxon>Bacteria</taxon>
        <taxon>Pseudomonadati</taxon>
        <taxon>Pseudomonadota</taxon>
        <taxon>Gammaproteobacteria</taxon>
        <taxon>Enterobacterales</taxon>
        <taxon>Morganellaceae</taxon>
        <taxon>Morganella</taxon>
    </lineage>
</organism>
<dbReference type="CDD" id="cd01427">
    <property type="entry name" value="HAD_like"/>
    <property type="match status" value="1"/>
</dbReference>
<comment type="catalytic activity">
    <reaction evidence="1">
        <text>2-phosphoglycolate + H2O = glycolate + phosphate</text>
        <dbReference type="Rhea" id="RHEA:14369"/>
        <dbReference type="ChEBI" id="CHEBI:15377"/>
        <dbReference type="ChEBI" id="CHEBI:29805"/>
        <dbReference type="ChEBI" id="CHEBI:43474"/>
        <dbReference type="ChEBI" id="CHEBI:58033"/>
        <dbReference type="EC" id="3.1.3.18"/>
    </reaction>
</comment>
<comment type="pathway">
    <text evidence="2">Organic acid metabolism; glycolate biosynthesis; glycolate from 2-phosphoglycolate: step 1/1.</text>
</comment>
<gene>
    <name evidence="6" type="ORF">OSC06_13485</name>
</gene>
<evidence type="ECO:0000313" key="7">
    <source>
        <dbReference type="Proteomes" id="UP001182247"/>
    </source>
</evidence>
<dbReference type="NCBIfam" id="TIGR01549">
    <property type="entry name" value="HAD-SF-IA-v1"/>
    <property type="match status" value="1"/>
</dbReference>
<dbReference type="Gene3D" id="1.10.150.520">
    <property type="match status" value="1"/>
</dbReference>
<dbReference type="InterPro" id="IPR036412">
    <property type="entry name" value="HAD-like_sf"/>
</dbReference>
<evidence type="ECO:0000256" key="2">
    <source>
        <dbReference type="ARBA" id="ARBA00004818"/>
    </source>
</evidence>
<evidence type="ECO:0000256" key="3">
    <source>
        <dbReference type="ARBA" id="ARBA00006171"/>
    </source>
</evidence>
<protein>
    <recommendedName>
        <fullName evidence="4">phosphoglycolate phosphatase</fullName>
        <ecNumber evidence="4">3.1.3.18</ecNumber>
    </recommendedName>
</protein>
<dbReference type="RefSeq" id="WP_260075983.1">
    <property type="nucleotide sequence ID" value="NZ_JALXUS010000001.1"/>
</dbReference>
<comment type="similarity">
    <text evidence="3">Belongs to the HAD-like hydrolase superfamily. CbbY/CbbZ/Gph/YieH family.</text>
</comment>
<dbReference type="EC" id="3.1.3.18" evidence="4"/>
<dbReference type="GO" id="GO:0006281">
    <property type="term" value="P:DNA repair"/>
    <property type="evidence" value="ECO:0007669"/>
    <property type="project" value="TreeGrafter"/>
</dbReference>
<evidence type="ECO:0000256" key="1">
    <source>
        <dbReference type="ARBA" id="ARBA00000830"/>
    </source>
</evidence>
<keyword evidence="5" id="KW-0479">Metal-binding</keyword>
<dbReference type="AlphaFoldDB" id="A0AAE4FEU0"/>
<dbReference type="Pfam" id="PF00702">
    <property type="entry name" value="Hydrolase"/>
    <property type="match status" value="1"/>
</dbReference>
<dbReference type="InterPro" id="IPR006439">
    <property type="entry name" value="HAD-SF_hydro_IA"/>
</dbReference>
<name>A0AAE4FEU0_MORMO</name>
<dbReference type="SFLD" id="SFLDS00003">
    <property type="entry name" value="Haloacid_Dehalogenase"/>
    <property type="match status" value="1"/>
</dbReference>
<dbReference type="Proteomes" id="UP001182247">
    <property type="component" value="Unassembled WGS sequence"/>
</dbReference>
<comment type="caution">
    <text evidence="6">The sequence shown here is derived from an EMBL/GenBank/DDBJ whole genome shotgun (WGS) entry which is preliminary data.</text>
</comment>
<accession>A0AAE4FEU0</accession>
<dbReference type="PANTHER" id="PTHR43434:SF1">
    <property type="entry name" value="PHOSPHOGLYCOLATE PHOSPHATASE"/>
    <property type="match status" value="1"/>
</dbReference>
<reference evidence="6" key="1">
    <citation type="submission" date="2023-02" db="EMBL/GenBank/DDBJ databases">
        <title>Detection, antimicrobial susceptibility and genomic characterization of NDM-producing species of Morganellaceae, Yersiniaceae, and Enterobacteriaceae other than Klebsiella.</title>
        <authorList>
            <person name="Camargo C.H."/>
            <person name="Sacchi C.T."/>
            <person name="Campos K.R."/>
        </authorList>
    </citation>
    <scope>NUCLEOTIDE SEQUENCE</scope>
    <source>
        <strain evidence="6">1189_21</strain>
    </source>
</reference>
<evidence type="ECO:0000256" key="4">
    <source>
        <dbReference type="ARBA" id="ARBA00013078"/>
    </source>
</evidence>
<keyword evidence="6" id="KW-0378">Hydrolase</keyword>
<dbReference type="PANTHER" id="PTHR43434">
    <property type="entry name" value="PHOSPHOGLYCOLATE PHOSPHATASE"/>
    <property type="match status" value="1"/>
</dbReference>